<proteinExistence type="predicted"/>
<evidence type="ECO:0000259" key="7">
    <source>
        <dbReference type="Pfam" id="PF23598"/>
    </source>
</evidence>
<keyword evidence="2" id="KW-0547">Nucleotide-binding</keyword>
<sequence length="899" mass="102952">MAAEAIVSVTVEKLADLLIHEVRFLYGVKDQVKWIHRELKRMQSFLRDADNKQESDERIKNWVLEIRDVAFDAEDVIDIHIYVEAHKQHRRRLVKVVKFINDMVAHYKVGKEIERIKSKIKEISESTAVYGIQTSSRVAGEGDQLLSRMKERRRSSPHADEAYIIGVEEDVNMLESWMVDERRRQLSFGSIVGMGGLGKTTLAKKVYNSRAVIDRFDCRAWVYVSQDYKARDLLQEIWNIVTNSSGERFTLPQLERELCKFLTGKRYLIVMDDVWTSQVWESVEAAFPGSSQMGSRVLFTTRNRDVALCADPRSLIHQPRLLSDEDSWGLFLSKIFNRKDRCPSNLEQVGKQIVNKCGGLPLAIVVVGGLLSRKEASYGVWSRVLQRISWQLNQDETKCSQILALSYNDLPYYLKRCFIYMGVYPEDSEICVGRLVRSWIAEGLVEKRGSELLEDIAEDYVEELIDRSLIQVSKRRFNGKAKKCRMHDLLRDLSLLKADEAGVLHAGDDIESTQSIIRSKVRRYVARSISGVDSSSLHYLHSFICFLSWQQVGDDEEIRKFLEGGVHDKGFRLLRVLDLEGMHFPKIPDALGELIHLRYLGLRKTSGCELPSSLVKLRNLQTLDLKNSKISTSQCAIWKLQQLRHLYLNGDWSSIITYPYSSSSSSSLAELQTLWGVYVDKKNGINGMLAKSTNLRKLSVHGDLMSQGDSLSEWLIELDRLEVLMLKPIKVDGIEYGLPQLKSLTNSRHMYRLHLEGRISENLMGSNEFPPNLTMLTLYWCELEEDPMRVLEKLQNLRSLNLLCRSYIGKEMLCSSGGFPSLQLLQLDALEDLDEWTVEEGAMQNLQVLEIHACENLYMLPSELKHISTLNVLNLMSMPASFITRVQANAGREWARAPV</sequence>
<dbReference type="PRINTS" id="PR00364">
    <property type="entry name" value="DISEASERSIST"/>
</dbReference>
<dbReference type="InterPro" id="IPR058922">
    <property type="entry name" value="WHD_DRP"/>
</dbReference>
<organism evidence="8 9">
    <name type="scientific">Stephania cephalantha</name>
    <dbReference type="NCBI Taxonomy" id="152367"/>
    <lineage>
        <taxon>Eukaryota</taxon>
        <taxon>Viridiplantae</taxon>
        <taxon>Streptophyta</taxon>
        <taxon>Embryophyta</taxon>
        <taxon>Tracheophyta</taxon>
        <taxon>Spermatophyta</taxon>
        <taxon>Magnoliopsida</taxon>
        <taxon>Ranunculales</taxon>
        <taxon>Menispermaceae</taxon>
        <taxon>Menispermoideae</taxon>
        <taxon>Cissampelideae</taxon>
        <taxon>Stephania</taxon>
    </lineage>
</organism>
<dbReference type="InterPro" id="IPR027417">
    <property type="entry name" value="P-loop_NTPase"/>
</dbReference>
<feature type="domain" description="Disease resistance N-terminal" evidence="5">
    <location>
        <begin position="6"/>
        <end position="94"/>
    </location>
</feature>
<evidence type="ECO:0000259" key="6">
    <source>
        <dbReference type="Pfam" id="PF23559"/>
    </source>
</evidence>
<dbReference type="InterPro" id="IPR038005">
    <property type="entry name" value="RX-like_CC"/>
</dbReference>
<evidence type="ECO:0000256" key="2">
    <source>
        <dbReference type="ARBA" id="ARBA00022741"/>
    </source>
</evidence>
<dbReference type="PANTHER" id="PTHR23155:SF1193">
    <property type="entry name" value="DISEASE RESISTANCE PROTEIN RPP13-RELATED"/>
    <property type="match status" value="1"/>
</dbReference>
<dbReference type="CDD" id="cd14798">
    <property type="entry name" value="RX-CC_like"/>
    <property type="match status" value="1"/>
</dbReference>
<dbReference type="FunFam" id="1.10.10.10:FF:000322">
    <property type="entry name" value="Probable disease resistance protein At1g63360"/>
    <property type="match status" value="1"/>
</dbReference>
<feature type="domain" description="Disease resistance R13L4/SHOC-2-like LRR" evidence="7">
    <location>
        <begin position="570"/>
        <end position="855"/>
    </location>
</feature>
<dbReference type="Gene3D" id="3.40.50.300">
    <property type="entry name" value="P-loop containing nucleotide triphosphate hydrolases"/>
    <property type="match status" value="1"/>
</dbReference>
<name>A0AAP0KE53_9MAGN</name>
<evidence type="ECO:0000313" key="9">
    <source>
        <dbReference type="Proteomes" id="UP001419268"/>
    </source>
</evidence>
<dbReference type="Pfam" id="PF23559">
    <property type="entry name" value="WHD_DRP"/>
    <property type="match status" value="1"/>
</dbReference>
<feature type="domain" description="NB-ARC" evidence="4">
    <location>
        <begin position="168"/>
        <end position="340"/>
    </location>
</feature>
<dbReference type="InterPro" id="IPR044974">
    <property type="entry name" value="Disease_R_plants"/>
</dbReference>
<dbReference type="InterPro" id="IPR041118">
    <property type="entry name" value="Rx_N"/>
</dbReference>
<feature type="domain" description="Disease resistance protein winged helix" evidence="6">
    <location>
        <begin position="423"/>
        <end position="493"/>
    </location>
</feature>
<accession>A0AAP0KE53</accession>
<dbReference type="InterPro" id="IPR032675">
    <property type="entry name" value="LRR_dom_sf"/>
</dbReference>
<comment type="caution">
    <text evidence="8">The sequence shown here is derived from an EMBL/GenBank/DDBJ whole genome shotgun (WGS) entry which is preliminary data.</text>
</comment>
<dbReference type="SUPFAM" id="SSF52058">
    <property type="entry name" value="L domain-like"/>
    <property type="match status" value="1"/>
</dbReference>
<dbReference type="EMBL" id="JBBNAG010000003">
    <property type="protein sequence ID" value="KAK9149535.1"/>
    <property type="molecule type" value="Genomic_DNA"/>
</dbReference>
<dbReference type="GO" id="GO:0098542">
    <property type="term" value="P:defense response to other organism"/>
    <property type="evidence" value="ECO:0007669"/>
    <property type="project" value="TreeGrafter"/>
</dbReference>
<evidence type="ECO:0000259" key="5">
    <source>
        <dbReference type="Pfam" id="PF18052"/>
    </source>
</evidence>
<dbReference type="Pfam" id="PF23598">
    <property type="entry name" value="LRR_14"/>
    <property type="match status" value="1"/>
</dbReference>
<dbReference type="InterPro" id="IPR055414">
    <property type="entry name" value="LRR_R13L4/SHOC2-like"/>
</dbReference>
<keyword evidence="1" id="KW-0677">Repeat</keyword>
<dbReference type="AlphaFoldDB" id="A0AAP0KE53"/>
<evidence type="ECO:0000313" key="8">
    <source>
        <dbReference type="EMBL" id="KAK9149535.1"/>
    </source>
</evidence>
<dbReference type="InterPro" id="IPR002182">
    <property type="entry name" value="NB-ARC"/>
</dbReference>
<evidence type="ECO:0000259" key="4">
    <source>
        <dbReference type="Pfam" id="PF00931"/>
    </source>
</evidence>
<dbReference type="Pfam" id="PF00931">
    <property type="entry name" value="NB-ARC"/>
    <property type="match status" value="1"/>
</dbReference>
<dbReference type="Gene3D" id="1.10.10.10">
    <property type="entry name" value="Winged helix-like DNA-binding domain superfamily/Winged helix DNA-binding domain"/>
    <property type="match status" value="1"/>
</dbReference>
<dbReference type="Gene3D" id="1.20.5.4130">
    <property type="match status" value="1"/>
</dbReference>
<dbReference type="InterPro" id="IPR036388">
    <property type="entry name" value="WH-like_DNA-bd_sf"/>
</dbReference>
<dbReference type="InterPro" id="IPR042197">
    <property type="entry name" value="Apaf_helical"/>
</dbReference>
<reference evidence="8 9" key="1">
    <citation type="submission" date="2024-01" db="EMBL/GenBank/DDBJ databases">
        <title>Genome assemblies of Stephania.</title>
        <authorList>
            <person name="Yang L."/>
        </authorList>
    </citation>
    <scope>NUCLEOTIDE SEQUENCE [LARGE SCALE GENOMIC DNA]</scope>
    <source>
        <strain evidence="8">JXDWG</strain>
        <tissue evidence="8">Leaf</tissue>
    </source>
</reference>
<dbReference type="Pfam" id="PF18052">
    <property type="entry name" value="Rx_N"/>
    <property type="match status" value="1"/>
</dbReference>
<dbReference type="Gene3D" id="3.80.10.10">
    <property type="entry name" value="Ribonuclease Inhibitor"/>
    <property type="match status" value="1"/>
</dbReference>
<dbReference type="FunFam" id="3.40.50.300:FF:001091">
    <property type="entry name" value="Probable disease resistance protein At1g61300"/>
    <property type="match status" value="1"/>
</dbReference>
<keyword evidence="3" id="KW-0611">Plant defense</keyword>
<evidence type="ECO:0000256" key="1">
    <source>
        <dbReference type="ARBA" id="ARBA00022737"/>
    </source>
</evidence>
<keyword evidence="9" id="KW-1185">Reference proteome</keyword>
<dbReference type="Gene3D" id="1.10.8.430">
    <property type="entry name" value="Helical domain of apoptotic protease-activating factors"/>
    <property type="match status" value="1"/>
</dbReference>
<dbReference type="SUPFAM" id="SSF52540">
    <property type="entry name" value="P-loop containing nucleoside triphosphate hydrolases"/>
    <property type="match status" value="1"/>
</dbReference>
<protein>
    <submittedName>
        <fullName evidence="8">Uncharacterized protein</fullName>
    </submittedName>
</protein>
<dbReference type="PANTHER" id="PTHR23155">
    <property type="entry name" value="DISEASE RESISTANCE PROTEIN RP"/>
    <property type="match status" value="1"/>
</dbReference>
<dbReference type="Proteomes" id="UP001419268">
    <property type="component" value="Unassembled WGS sequence"/>
</dbReference>
<dbReference type="GO" id="GO:0043531">
    <property type="term" value="F:ADP binding"/>
    <property type="evidence" value="ECO:0007669"/>
    <property type="project" value="InterPro"/>
</dbReference>
<gene>
    <name evidence="8" type="ORF">Scep_008292</name>
</gene>
<dbReference type="FunFam" id="1.10.8.430:FF:000003">
    <property type="entry name" value="Probable disease resistance protein At5g66910"/>
    <property type="match status" value="1"/>
</dbReference>
<evidence type="ECO:0000256" key="3">
    <source>
        <dbReference type="ARBA" id="ARBA00022821"/>
    </source>
</evidence>